<evidence type="ECO:0000259" key="9">
    <source>
        <dbReference type="PROSITE" id="PS50850"/>
    </source>
</evidence>
<comment type="caution">
    <text evidence="10">The sequence shown here is derived from an EMBL/GenBank/DDBJ whole genome shotgun (WGS) entry which is preliminary data.</text>
</comment>
<feature type="transmembrane region" description="Helical" evidence="8">
    <location>
        <begin position="368"/>
        <end position="388"/>
    </location>
</feature>
<name>A0A853BBY0_9PSEU</name>
<dbReference type="GO" id="GO:0042910">
    <property type="term" value="F:xenobiotic transmembrane transporter activity"/>
    <property type="evidence" value="ECO:0007669"/>
    <property type="project" value="InterPro"/>
</dbReference>
<sequence>MAVTAARTGPALILVLATLTGIAPLATDMYVPGLPDLARSLGTRPSAAQLSLTTFLVGVVAGQLVLGPVSDTTGRRPVLLAGTALFAVSSLVCALAPSIVVLDVARLCQGFTGAAGIVVARAVITDLFRDAEAARKFSTLAAITSAAPILAPTVGGAILSVTSWRIVFAALAVLGLAQVAGVLVWVPESRPSGNRGSSPLAGLARLARRPAVAGYVISLCFGGAAVFAYIAGSTFVFSDVYGAAPGLVSVIYGVNALGSLAGSVLCGRLVARVGTGRLLVAGITTALAAGAVLTAALLTSGGSLALTWACLFAVITAFGVFFPAVTAAAQAAGRDAPGATSALLGGGQFLLGGAVSPLVGVFGTGSALPLALIVTGCLAVATAVVTAMRKCLRPDRT</sequence>
<feature type="transmembrane region" description="Helical" evidence="8">
    <location>
        <begin position="278"/>
        <end position="299"/>
    </location>
</feature>
<feature type="transmembrane region" description="Helical" evidence="8">
    <location>
        <begin position="48"/>
        <end position="66"/>
    </location>
</feature>
<dbReference type="PROSITE" id="PS50850">
    <property type="entry name" value="MFS"/>
    <property type="match status" value="1"/>
</dbReference>
<keyword evidence="6 8" id="KW-1133">Transmembrane helix</keyword>
<dbReference type="Proteomes" id="UP000549616">
    <property type="component" value="Unassembled WGS sequence"/>
</dbReference>
<dbReference type="GO" id="GO:0005886">
    <property type="term" value="C:plasma membrane"/>
    <property type="evidence" value="ECO:0007669"/>
    <property type="project" value="UniProtKB-SubCell"/>
</dbReference>
<feature type="transmembrane region" description="Helical" evidence="8">
    <location>
        <begin position="140"/>
        <end position="160"/>
    </location>
</feature>
<evidence type="ECO:0000313" key="10">
    <source>
        <dbReference type="EMBL" id="NYI92878.1"/>
    </source>
</evidence>
<evidence type="ECO:0000256" key="5">
    <source>
        <dbReference type="ARBA" id="ARBA00022692"/>
    </source>
</evidence>
<feature type="transmembrane region" description="Helical" evidence="8">
    <location>
        <begin position="305"/>
        <end position="329"/>
    </location>
</feature>
<feature type="transmembrane region" description="Helical" evidence="8">
    <location>
        <begin position="212"/>
        <end position="230"/>
    </location>
</feature>
<gene>
    <name evidence="10" type="ORF">HNR02_006253</name>
</gene>
<dbReference type="InterPro" id="IPR020846">
    <property type="entry name" value="MFS_dom"/>
</dbReference>
<dbReference type="PANTHER" id="PTHR43124">
    <property type="entry name" value="PURINE EFFLUX PUMP PBUE"/>
    <property type="match status" value="1"/>
</dbReference>
<feature type="transmembrane region" description="Helical" evidence="8">
    <location>
        <begin position="78"/>
        <end position="99"/>
    </location>
</feature>
<feature type="domain" description="Major facilitator superfamily (MFS) profile" evidence="9">
    <location>
        <begin position="12"/>
        <end position="393"/>
    </location>
</feature>
<keyword evidence="4" id="KW-1003">Cell membrane</keyword>
<evidence type="ECO:0000256" key="4">
    <source>
        <dbReference type="ARBA" id="ARBA00022475"/>
    </source>
</evidence>
<dbReference type="EMBL" id="JACCFK010000002">
    <property type="protein sequence ID" value="NYI92878.1"/>
    <property type="molecule type" value="Genomic_DNA"/>
</dbReference>
<feature type="transmembrane region" description="Helical" evidence="8">
    <location>
        <begin position="341"/>
        <end position="362"/>
    </location>
</feature>
<proteinExistence type="inferred from homology"/>
<evidence type="ECO:0000256" key="2">
    <source>
        <dbReference type="ARBA" id="ARBA00006236"/>
    </source>
</evidence>
<dbReference type="SUPFAM" id="SSF103473">
    <property type="entry name" value="MFS general substrate transporter"/>
    <property type="match status" value="1"/>
</dbReference>
<dbReference type="RefSeq" id="WP_179777148.1">
    <property type="nucleotide sequence ID" value="NZ_JACCFK010000002.1"/>
</dbReference>
<protein>
    <submittedName>
        <fullName evidence="10">DHA1 family bicyclomycin/chloramphenicol resistance-like MFS transporter</fullName>
    </submittedName>
</protein>
<evidence type="ECO:0000256" key="1">
    <source>
        <dbReference type="ARBA" id="ARBA00004651"/>
    </source>
</evidence>
<dbReference type="AlphaFoldDB" id="A0A853BBY0"/>
<organism evidence="10 11">
    <name type="scientific">Amycolatopsis endophytica</name>
    <dbReference type="NCBI Taxonomy" id="860233"/>
    <lineage>
        <taxon>Bacteria</taxon>
        <taxon>Bacillati</taxon>
        <taxon>Actinomycetota</taxon>
        <taxon>Actinomycetes</taxon>
        <taxon>Pseudonocardiales</taxon>
        <taxon>Pseudonocardiaceae</taxon>
        <taxon>Amycolatopsis</taxon>
    </lineage>
</organism>
<dbReference type="GO" id="GO:1990961">
    <property type="term" value="P:xenobiotic detoxification by transmembrane export across the plasma membrane"/>
    <property type="evidence" value="ECO:0007669"/>
    <property type="project" value="InterPro"/>
</dbReference>
<evidence type="ECO:0000256" key="8">
    <source>
        <dbReference type="SAM" id="Phobius"/>
    </source>
</evidence>
<comment type="similarity">
    <text evidence="2">Belongs to the major facilitator superfamily. Bcr/CmlA family.</text>
</comment>
<dbReference type="InterPro" id="IPR004812">
    <property type="entry name" value="Efflux_drug-R_Bcr/CmlA"/>
</dbReference>
<keyword evidence="3" id="KW-0813">Transport</keyword>
<dbReference type="InterPro" id="IPR011701">
    <property type="entry name" value="MFS"/>
</dbReference>
<dbReference type="NCBIfam" id="TIGR00710">
    <property type="entry name" value="efflux_Bcr_CflA"/>
    <property type="match status" value="1"/>
</dbReference>
<evidence type="ECO:0000313" key="11">
    <source>
        <dbReference type="Proteomes" id="UP000549616"/>
    </source>
</evidence>
<dbReference type="Gene3D" id="1.20.1720.10">
    <property type="entry name" value="Multidrug resistance protein D"/>
    <property type="match status" value="1"/>
</dbReference>
<keyword evidence="5 8" id="KW-0812">Transmembrane</keyword>
<feature type="transmembrane region" description="Helical" evidence="8">
    <location>
        <begin position="166"/>
        <end position="186"/>
    </location>
</feature>
<evidence type="ECO:0000256" key="3">
    <source>
        <dbReference type="ARBA" id="ARBA00022448"/>
    </source>
</evidence>
<accession>A0A853BBY0</accession>
<comment type="subcellular location">
    <subcellularLocation>
        <location evidence="1">Cell membrane</location>
        <topology evidence="1">Multi-pass membrane protein</topology>
    </subcellularLocation>
</comment>
<feature type="transmembrane region" description="Helical" evidence="8">
    <location>
        <begin position="250"/>
        <end position="271"/>
    </location>
</feature>
<keyword evidence="7 8" id="KW-0472">Membrane</keyword>
<dbReference type="InterPro" id="IPR050189">
    <property type="entry name" value="MFS_Efflux_Transporters"/>
</dbReference>
<dbReference type="InterPro" id="IPR036259">
    <property type="entry name" value="MFS_trans_sf"/>
</dbReference>
<dbReference type="PANTHER" id="PTHR43124:SF3">
    <property type="entry name" value="CHLORAMPHENICOL EFFLUX PUMP RV0191"/>
    <property type="match status" value="1"/>
</dbReference>
<dbReference type="CDD" id="cd17320">
    <property type="entry name" value="MFS_MdfA_MDR_like"/>
    <property type="match status" value="1"/>
</dbReference>
<reference evidence="10 11" key="1">
    <citation type="submission" date="2020-07" db="EMBL/GenBank/DDBJ databases">
        <title>Sequencing the genomes of 1000 actinobacteria strains.</title>
        <authorList>
            <person name="Klenk H.-P."/>
        </authorList>
    </citation>
    <scope>NUCLEOTIDE SEQUENCE [LARGE SCALE GENOMIC DNA]</scope>
    <source>
        <strain evidence="10 11">DSM 104006</strain>
    </source>
</reference>
<evidence type="ECO:0000256" key="6">
    <source>
        <dbReference type="ARBA" id="ARBA00022989"/>
    </source>
</evidence>
<keyword evidence="11" id="KW-1185">Reference proteome</keyword>
<evidence type="ECO:0000256" key="7">
    <source>
        <dbReference type="ARBA" id="ARBA00023136"/>
    </source>
</evidence>
<feature type="transmembrane region" description="Helical" evidence="8">
    <location>
        <begin position="111"/>
        <end position="128"/>
    </location>
</feature>
<dbReference type="Pfam" id="PF07690">
    <property type="entry name" value="MFS_1"/>
    <property type="match status" value="1"/>
</dbReference>